<dbReference type="InterPro" id="IPR029039">
    <property type="entry name" value="Flavoprotein-like_sf"/>
</dbReference>
<dbReference type="EMBL" id="FNPI01000006">
    <property type="protein sequence ID" value="SDZ12171.1"/>
    <property type="molecule type" value="Genomic_DNA"/>
</dbReference>
<evidence type="ECO:0000313" key="4">
    <source>
        <dbReference type="Proteomes" id="UP000198935"/>
    </source>
</evidence>
<evidence type="ECO:0000256" key="1">
    <source>
        <dbReference type="ARBA" id="ARBA00009428"/>
    </source>
</evidence>
<feature type="domain" description="NADPH-dependent FMN reductase-like" evidence="2">
    <location>
        <begin position="7"/>
        <end position="146"/>
    </location>
</feature>
<dbReference type="Gene3D" id="3.40.50.360">
    <property type="match status" value="1"/>
</dbReference>
<dbReference type="PANTHER" id="PTHR30543:SF21">
    <property type="entry name" value="NAD(P)H-DEPENDENT FMN REDUCTASE LOT6"/>
    <property type="match status" value="1"/>
</dbReference>
<organism evidence="3 4">
    <name type="scientific">Evansella caseinilytica</name>
    <dbReference type="NCBI Taxonomy" id="1503961"/>
    <lineage>
        <taxon>Bacteria</taxon>
        <taxon>Bacillati</taxon>
        <taxon>Bacillota</taxon>
        <taxon>Bacilli</taxon>
        <taxon>Bacillales</taxon>
        <taxon>Bacillaceae</taxon>
        <taxon>Evansella</taxon>
    </lineage>
</organism>
<dbReference type="InterPro" id="IPR005025">
    <property type="entry name" value="FMN_Rdtase-like_dom"/>
</dbReference>
<dbReference type="STRING" id="1503961.SAMN05421736_106155"/>
<dbReference type="Proteomes" id="UP000198935">
    <property type="component" value="Unassembled WGS sequence"/>
</dbReference>
<protein>
    <submittedName>
        <fullName evidence="3">NAD(P)H-dependent FMN reductase</fullName>
    </submittedName>
</protein>
<proteinExistence type="inferred from homology"/>
<dbReference type="PANTHER" id="PTHR30543">
    <property type="entry name" value="CHROMATE REDUCTASE"/>
    <property type="match status" value="1"/>
</dbReference>
<evidence type="ECO:0000259" key="2">
    <source>
        <dbReference type="Pfam" id="PF03358"/>
    </source>
</evidence>
<dbReference type="GO" id="GO:0005829">
    <property type="term" value="C:cytosol"/>
    <property type="evidence" value="ECO:0007669"/>
    <property type="project" value="TreeGrafter"/>
</dbReference>
<dbReference type="SUPFAM" id="SSF52218">
    <property type="entry name" value="Flavoproteins"/>
    <property type="match status" value="1"/>
</dbReference>
<keyword evidence="4" id="KW-1185">Reference proteome</keyword>
<dbReference type="AlphaFoldDB" id="A0A1H3QGC3"/>
<dbReference type="GO" id="GO:0016491">
    <property type="term" value="F:oxidoreductase activity"/>
    <property type="evidence" value="ECO:0007669"/>
    <property type="project" value="InterPro"/>
</dbReference>
<dbReference type="GO" id="GO:0010181">
    <property type="term" value="F:FMN binding"/>
    <property type="evidence" value="ECO:0007669"/>
    <property type="project" value="TreeGrafter"/>
</dbReference>
<accession>A0A1H3QGC3</accession>
<sequence>MQKTSSIVLINGSMRTESYTKKLLEKIAVKLQAGGARTSLIDVRALQLPVYDPGMETPEAIVKVSEVLVNADGIIAGAPEYHGSYSGAIKNLLDYLGSKEFVNTPIGLVTTTGGLKAGTNTLNHLRLVFRNLHGLVIPQQFAISQKETTSDLQLDEEMNNRLENFIQGFETEVRKKLIFEAWERETRTEPTNK</sequence>
<gene>
    <name evidence="3" type="ORF">SAMN05421736_106155</name>
</gene>
<dbReference type="InterPro" id="IPR050712">
    <property type="entry name" value="NAD(P)H-dep_reductase"/>
</dbReference>
<reference evidence="4" key="1">
    <citation type="submission" date="2016-10" db="EMBL/GenBank/DDBJ databases">
        <authorList>
            <person name="Varghese N."/>
            <person name="Submissions S."/>
        </authorList>
    </citation>
    <scope>NUCLEOTIDE SEQUENCE [LARGE SCALE GENOMIC DNA]</scope>
    <source>
        <strain evidence="4">SP</strain>
    </source>
</reference>
<name>A0A1H3QGC3_9BACI</name>
<dbReference type="Pfam" id="PF03358">
    <property type="entry name" value="FMN_red"/>
    <property type="match status" value="1"/>
</dbReference>
<comment type="similarity">
    <text evidence="1">Belongs to the azoreductase type 2 family.</text>
</comment>
<evidence type="ECO:0000313" key="3">
    <source>
        <dbReference type="EMBL" id="SDZ12171.1"/>
    </source>
</evidence>